<gene>
    <name evidence="4" type="ORF">WJX73_001965</name>
</gene>
<dbReference type="InterPro" id="IPR032675">
    <property type="entry name" value="LRR_dom_sf"/>
</dbReference>
<dbReference type="GO" id="GO:0005930">
    <property type="term" value="C:axoneme"/>
    <property type="evidence" value="ECO:0007669"/>
    <property type="project" value="UniProtKB-SubCell"/>
</dbReference>
<dbReference type="PANTHER" id="PTHR48053:SF71">
    <property type="entry name" value="LEUCINE RICH REPEAT FAMILY PROTEIN, EXPRESSED"/>
    <property type="match status" value="1"/>
</dbReference>
<accession>A0AAW1NVV4</accession>
<dbReference type="InterPro" id="IPR051716">
    <property type="entry name" value="Plant_RL_S/T_kinase"/>
</dbReference>
<proteinExistence type="predicted"/>
<dbReference type="GO" id="GO:0016020">
    <property type="term" value="C:membrane"/>
    <property type="evidence" value="ECO:0007669"/>
    <property type="project" value="UniProtKB-SubCell"/>
</dbReference>
<comment type="caution">
    <text evidence="4">The sequence shown here is derived from an EMBL/GenBank/DDBJ whole genome shotgun (WGS) entry which is preliminary data.</text>
</comment>
<protein>
    <submittedName>
        <fullName evidence="4">Uncharacterized protein</fullName>
    </submittedName>
</protein>
<evidence type="ECO:0000256" key="2">
    <source>
        <dbReference type="ARBA" id="ARBA00004430"/>
    </source>
</evidence>
<reference evidence="4 5" key="1">
    <citation type="journal article" date="2024" name="Nat. Commun.">
        <title>Phylogenomics reveals the evolutionary origins of lichenization in chlorophyte algae.</title>
        <authorList>
            <person name="Puginier C."/>
            <person name="Libourel C."/>
            <person name="Otte J."/>
            <person name="Skaloud P."/>
            <person name="Haon M."/>
            <person name="Grisel S."/>
            <person name="Petersen M."/>
            <person name="Berrin J.G."/>
            <person name="Delaux P.M."/>
            <person name="Dal Grande F."/>
            <person name="Keller J."/>
        </authorList>
    </citation>
    <scope>NUCLEOTIDE SEQUENCE [LARGE SCALE GENOMIC DNA]</scope>
    <source>
        <strain evidence="4 5">SAG 2036</strain>
    </source>
</reference>
<evidence type="ECO:0000256" key="3">
    <source>
        <dbReference type="ARBA" id="ARBA00022729"/>
    </source>
</evidence>
<dbReference type="AlphaFoldDB" id="A0AAW1NVV4"/>
<dbReference type="Gene3D" id="3.80.10.10">
    <property type="entry name" value="Ribonuclease Inhibitor"/>
    <property type="match status" value="2"/>
</dbReference>
<evidence type="ECO:0000313" key="5">
    <source>
        <dbReference type="Proteomes" id="UP001465755"/>
    </source>
</evidence>
<dbReference type="PANTHER" id="PTHR48053">
    <property type="entry name" value="LEUCINE RICH REPEAT FAMILY PROTEIN, EXPRESSED"/>
    <property type="match status" value="1"/>
</dbReference>
<dbReference type="InterPro" id="IPR001611">
    <property type="entry name" value="Leu-rich_rpt"/>
</dbReference>
<dbReference type="EMBL" id="JALJOQ010000143">
    <property type="protein sequence ID" value="KAK9794044.1"/>
    <property type="molecule type" value="Genomic_DNA"/>
</dbReference>
<organism evidence="4 5">
    <name type="scientific">Symbiochloris irregularis</name>
    <dbReference type="NCBI Taxonomy" id="706552"/>
    <lineage>
        <taxon>Eukaryota</taxon>
        <taxon>Viridiplantae</taxon>
        <taxon>Chlorophyta</taxon>
        <taxon>core chlorophytes</taxon>
        <taxon>Trebouxiophyceae</taxon>
        <taxon>Trebouxiales</taxon>
        <taxon>Trebouxiaceae</taxon>
        <taxon>Symbiochloris</taxon>
    </lineage>
</organism>
<keyword evidence="3" id="KW-0732">Signal</keyword>
<dbReference type="SUPFAM" id="SSF52058">
    <property type="entry name" value="L domain-like"/>
    <property type="match status" value="1"/>
</dbReference>
<sequence>MVVCTNVTRDGMLVARAQELYITGVAGNDYGNHAFGTANSQDFHVAGNLSTIALETLTELTNFAMGYVNISNTSLSGPLPEEFDSWQNILGLSLAVNKFTGTLPAWSNIGNGLKLSSLDISGQQLSGTIPRGWLESAMSVNLTLASRPEAYILTTSINAAGNRLTGPLPEHLGQTILSTSNVVERLYLDHNQLSSTIPSDLGNKFSNLVYLTLNDNNFSGTIPPELAAGFLNQSEVYDNPAESGANIQVYLQNNRLEGLVPPEFYQNSTTTGDPCLLPAIKPLP</sequence>
<comment type="subcellular location">
    <subcellularLocation>
        <location evidence="2">Cytoplasm</location>
        <location evidence="2">Cytoskeleton</location>
        <location evidence="2">Cilium axoneme</location>
    </subcellularLocation>
    <subcellularLocation>
        <location evidence="1">Membrane</location>
        <topology evidence="1">Single-pass membrane protein</topology>
    </subcellularLocation>
</comment>
<evidence type="ECO:0000313" key="4">
    <source>
        <dbReference type="EMBL" id="KAK9794044.1"/>
    </source>
</evidence>
<name>A0AAW1NVV4_9CHLO</name>
<dbReference type="Pfam" id="PF00560">
    <property type="entry name" value="LRR_1"/>
    <property type="match status" value="2"/>
</dbReference>
<evidence type="ECO:0000256" key="1">
    <source>
        <dbReference type="ARBA" id="ARBA00004167"/>
    </source>
</evidence>
<dbReference type="Proteomes" id="UP001465755">
    <property type="component" value="Unassembled WGS sequence"/>
</dbReference>
<keyword evidence="5" id="KW-1185">Reference proteome</keyword>